<accession>A0A4R3Y744</accession>
<dbReference type="EMBL" id="SMCO01000006">
    <property type="protein sequence ID" value="TCV86718.1"/>
    <property type="molecule type" value="Genomic_DNA"/>
</dbReference>
<gene>
    <name evidence="1" type="ORF">EDC63_10679</name>
</gene>
<dbReference type="OrthoDB" id="9813903at2"/>
<dbReference type="RefSeq" id="WP_124948140.1">
    <property type="nucleotide sequence ID" value="NZ_BHVT01000076.1"/>
</dbReference>
<protein>
    <submittedName>
        <fullName evidence="1">Uncharacterized protein DUF3330</fullName>
    </submittedName>
</protein>
<evidence type="ECO:0000313" key="2">
    <source>
        <dbReference type="Proteomes" id="UP000295367"/>
    </source>
</evidence>
<evidence type="ECO:0000313" key="1">
    <source>
        <dbReference type="EMBL" id="TCV86718.1"/>
    </source>
</evidence>
<organism evidence="1 2">
    <name type="scientific">Sulfurirhabdus autotrophica</name>
    <dbReference type="NCBI Taxonomy" id="1706046"/>
    <lineage>
        <taxon>Bacteria</taxon>
        <taxon>Pseudomonadati</taxon>
        <taxon>Pseudomonadota</taxon>
        <taxon>Betaproteobacteria</taxon>
        <taxon>Nitrosomonadales</taxon>
        <taxon>Sulfuricellaceae</taxon>
        <taxon>Sulfurirhabdus</taxon>
    </lineage>
</organism>
<proteinExistence type="predicted"/>
<dbReference type="InterPro" id="IPR021767">
    <property type="entry name" value="TnpM"/>
</dbReference>
<keyword evidence="2" id="KW-1185">Reference proteome</keyword>
<dbReference type="Proteomes" id="UP000295367">
    <property type="component" value="Unassembled WGS sequence"/>
</dbReference>
<dbReference type="Pfam" id="PF11809">
    <property type="entry name" value="DUF3330"/>
    <property type="match status" value="1"/>
</dbReference>
<comment type="caution">
    <text evidence="1">The sequence shown here is derived from an EMBL/GenBank/DDBJ whole genome shotgun (WGS) entry which is preliminary data.</text>
</comment>
<dbReference type="AlphaFoldDB" id="A0A4R3Y744"/>
<name>A0A4R3Y744_9PROT</name>
<reference evidence="1 2" key="1">
    <citation type="submission" date="2019-03" db="EMBL/GenBank/DDBJ databases">
        <title>Genomic Encyclopedia of Type Strains, Phase IV (KMG-IV): sequencing the most valuable type-strain genomes for metagenomic binning, comparative biology and taxonomic classification.</title>
        <authorList>
            <person name="Goeker M."/>
        </authorList>
    </citation>
    <scope>NUCLEOTIDE SEQUENCE [LARGE SCALE GENOMIC DNA]</scope>
    <source>
        <strain evidence="1 2">DSM 100309</strain>
    </source>
</reference>
<sequence length="69" mass="7635">MLTDRVNPSGSPITSCDSDEVCEVLSCEVCLIEVPADISASFEGPDYVHHFCGLDCLDKWRKQVKENMA</sequence>